<sequence>MKAIIAGDIISSQQMEAGFFLNELDKVLNQLQEVDLFHIYRGDSFQLLIKETSTALLVCLKIKTALKRKGIAARMAIGLGDVELIQNNIAISTGSAFTRSGALLDSLKELKQNIMVDSGNTHYDTYINTSLQLALTFMDSWTNNGAEVLFEVLNHPDQTQQQIGERLGIKQSTASRRLDRVQLKEVQALLELFEKYYFKDINHGTTI</sequence>
<gene>
    <name evidence="1" type="ORF">JCM19294_1044</name>
</gene>
<dbReference type="InterPro" id="IPR036390">
    <property type="entry name" value="WH_DNA-bd_sf"/>
</dbReference>
<dbReference type="SUPFAM" id="SSF46785">
    <property type="entry name" value="Winged helix' DNA-binding domain"/>
    <property type="match status" value="1"/>
</dbReference>
<evidence type="ECO:0000313" key="2">
    <source>
        <dbReference type="Proteomes" id="UP000029221"/>
    </source>
</evidence>
<protein>
    <submittedName>
        <fullName evidence="1">Uncharacterized protein</fullName>
    </submittedName>
</protein>
<dbReference type="RefSeq" id="WP_042278189.1">
    <property type="nucleotide sequence ID" value="NZ_BBML01000003.1"/>
</dbReference>
<dbReference type="InterPro" id="IPR036388">
    <property type="entry name" value="WH-like_DNA-bd_sf"/>
</dbReference>
<dbReference type="InterPro" id="IPR032580">
    <property type="entry name" value="SatD"/>
</dbReference>
<dbReference type="EMBL" id="BBML01000003">
    <property type="protein sequence ID" value="GAK96735.1"/>
    <property type="molecule type" value="Genomic_DNA"/>
</dbReference>
<dbReference type="AlphaFoldDB" id="A0A090Q127"/>
<dbReference type="eggNOG" id="COG1595">
    <property type="taxonomic scope" value="Bacteria"/>
</dbReference>
<dbReference type="Pfam" id="PF16264">
    <property type="entry name" value="SatD"/>
    <property type="match status" value="1"/>
</dbReference>
<dbReference type="Gene3D" id="1.10.10.10">
    <property type="entry name" value="Winged helix-like DNA-binding domain superfamily/Winged helix DNA-binding domain"/>
    <property type="match status" value="1"/>
</dbReference>
<reference evidence="1" key="1">
    <citation type="journal article" date="2014" name="Genome Announc.">
        <title>Draft Genome Sequences of Marine Flavobacterium Nonlabens Strains NR17, NR24, NR27, NR32, NR33, and Ara13.</title>
        <authorList>
            <person name="Nakanishi M."/>
            <person name="Meirelles P."/>
            <person name="Suzuki R."/>
            <person name="Takatani N."/>
            <person name="Mino S."/>
            <person name="Suda W."/>
            <person name="Oshima K."/>
            <person name="Hattori M."/>
            <person name="Ohkuma M."/>
            <person name="Hosokawa M."/>
            <person name="Miyashita K."/>
            <person name="Thompson F.L."/>
            <person name="Niwa A."/>
            <person name="Sawabe T."/>
            <person name="Sawabe T."/>
        </authorList>
    </citation>
    <scope>NUCLEOTIDE SEQUENCE [LARGE SCALE GENOMIC DNA]</scope>
    <source>
        <strain evidence="1">JCM 19294</strain>
    </source>
</reference>
<keyword evidence="2" id="KW-1185">Reference proteome</keyword>
<evidence type="ECO:0000313" key="1">
    <source>
        <dbReference type="EMBL" id="GAK96735.1"/>
    </source>
</evidence>
<organism evidence="1 2">
    <name type="scientific">Nonlabens tegetincola</name>
    <dbReference type="NCBI Taxonomy" id="323273"/>
    <lineage>
        <taxon>Bacteria</taxon>
        <taxon>Pseudomonadati</taxon>
        <taxon>Bacteroidota</taxon>
        <taxon>Flavobacteriia</taxon>
        <taxon>Flavobacteriales</taxon>
        <taxon>Flavobacteriaceae</taxon>
        <taxon>Nonlabens</taxon>
    </lineage>
</organism>
<dbReference type="Proteomes" id="UP000029221">
    <property type="component" value="Unassembled WGS sequence"/>
</dbReference>
<proteinExistence type="predicted"/>
<name>A0A090Q127_9FLAO</name>
<comment type="caution">
    <text evidence="1">The sequence shown here is derived from an EMBL/GenBank/DDBJ whole genome shotgun (WGS) entry which is preliminary data.</text>
</comment>
<accession>A0A090Q127</accession>
<dbReference type="STRING" id="319236.BST91_02945"/>